<name>E3M3G7_CAERE</name>
<evidence type="ECO:0000313" key="3">
    <source>
        <dbReference type="Proteomes" id="UP000008281"/>
    </source>
</evidence>
<evidence type="ECO:0000256" key="1">
    <source>
        <dbReference type="SAM" id="MobiDB-lite"/>
    </source>
</evidence>
<dbReference type="AlphaFoldDB" id="E3M3G7"/>
<organism evidence="3">
    <name type="scientific">Caenorhabditis remanei</name>
    <name type="common">Caenorhabditis vulgaris</name>
    <dbReference type="NCBI Taxonomy" id="31234"/>
    <lineage>
        <taxon>Eukaryota</taxon>
        <taxon>Metazoa</taxon>
        <taxon>Ecdysozoa</taxon>
        <taxon>Nematoda</taxon>
        <taxon>Chromadorea</taxon>
        <taxon>Rhabditida</taxon>
        <taxon>Rhabditina</taxon>
        <taxon>Rhabditomorpha</taxon>
        <taxon>Rhabditoidea</taxon>
        <taxon>Rhabditidae</taxon>
        <taxon>Peloderinae</taxon>
        <taxon>Caenorhabditis</taxon>
    </lineage>
</organism>
<proteinExistence type="predicted"/>
<reference evidence="2" key="1">
    <citation type="submission" date="2007-07" db="EMBL/GenBank/DDBJ databases">
        <title>PCAP assembly of the Caenorhabditis remanei genome.</title>
        <authorList>
            <consortium name="The Caenorhabditis remanei Sequencing Consortium"/>
            <person name="Wilson R.K."/>
        </authorList>
    </citation>
    <scope>NUCLEOTIDE SEQUENCE [LARGE SCALE GENOMIC DNA]</scope>
    <source>
        <strain evidence="2">PB4641</strain>
    </source>
</reference>
<feature type="region of interest" description="Disordered" evidence="1">
    <location>
        <begin position="1"/>
        <end position="23"/>
    </location>
</feature>
<dbReference type="Proteomes" id="UP000008281">
    <property type="component" value="Unassembled WGS sequence"/>
</dbReference>
<gene>
    <name evidence="2" type="ORF">CRE_08284</name>
</gene>
<dbReference type="EMBL" id="DS268423">
    <property type="protein sequence ID" value="EFO90818.1"/>
    <property type="molecule type" value="Genomic_DNA"/>
</dbReference>
<keyword evidence="3" id="KW-1185">Reference proteome</keyword>
<dbReference type="InParanoid" id="E3M3G7"/>
<sequence length="85" mass="9428">MRPRRLNSGKGESERCGHGRSEAWGGTHLREYAQMNDNCWEGAADRERKKRGRMTSPDYCSRLTRYSSQCMREGVDGTTGGGGAG</sequence>
<evidence type="ECO:0000313" key="2">
    <source>
        <dbReference type="EMBL" id="EFO90818.1"/>
    </source>
</evidence>
<accession>E3M3G7</accession>
<protein>
    <submittedName>
        <fullName evidence="2">Uncharacterized protein</fullName>
    </submittedName>
</protein>
<feature type="compositionally biased region" description="Basic and acidic residues" evidence="1">
    <location>
        <begin position="11"/>
        <end position="21"/>
    </location>
</feature>
<dbReference type="HOGENOM" id="CLU_2514794_0_0_1"/>